<dbReference type="Gene3D" id="3.20.20.60">
    <property type="entry name" value="Phosphoenolpyruvate-binding domains"/>
    <property type="match status" value="1"/>
</dbReference>
<accession>A0A382LGI5</accession>
<dbReference type="Pfam" id="PF03328">
    <property type="entry name" value="HpcH_HpaI"/>
    <property type="match status" value="1"/>
</dbReference>
<sequence length="243" mass="27551">VDFMAEKNLKQRIREGEKLIGVSVPLNATKLEMDSIIQKDDYDFVFTDSQHGPFNEETLVQFCGYASELGIPSQFRIKHTRHSYLIGNILDLGPVGIEVPQVEDIETVKEAVHYFYYPHKGGRSVGGAARNGVEGRGDRIEYADWWNSTGFLSIQMESLRAVTTVKKLAIEGVDCLTWGPNDLLFDIESHSNPLLRTVDDCVKHALDQLGNSHTKISFRSYDYKLRDKYFDMGVTVLMESPRL</sequence>
<proteinExistence type="inferred from homology"/>
<dbReference type="GO" id="GO:0046872">
    <property type="term" value="F:metal ion binding"/>
    <property type="evidence" value="ECO:0007669"/>
    <property type="project" value="UniProtKB-KW"/>
</dbReference>
<name>A0A382LGI5_9ZZZZ</name>
<dbReference type="InterPro" id="IPR015813">
    <property type="entry name" value="Pyrv/PenolPyrv_kinase-like_dom"/>
</dbReference>
<evidence type="ECO:0000256" key="2">
    <source>
        <dbReference type="ARBA" id="ARBA00022723"/>
    </source>
</evidence>
<dbReference type="EMBL" id="UINC01086476">
    <property type="protein sequence ID" value="SVC34975.1"/>
    <property type="molecule type" value="Genomic_DNA"/>
</dbReference>
<keyword evidence="2" id="KW-0479">Metal-binding</keyword>
<gene>
    <name evidence="5" type="ORF">METZ01_LOCUS287829</name>
</gene>
<organism evidence="5">
    <name type="scientific">marine metagenome</name>
    <dbReference type="NCBI Taxonomy" id="408172"/>
    <lineage>
        <taxon>unclassified sequences</taxon>
        <taxon>metagenomes</taxon>
        <taxon>ecological metagenomes</taxon>
    </lineage>
</organism>
<dbReference type="AlphaFoldDB" id="A0A382LGI5"/>
<feature type="non-terminal residue" evidence="5">
    <location>
        <position position="1"/>
    </location>
</feature>
<keyword evidence="3" id="KW-0456">Lyase</keyword>
<dbReference type="GO" id="GO:0016832">
    <property type="term" value="F:aldehyde-lyase activity"/>
    <property type="evidence" value="ECO:0007669"/>
    <property type="project" value="TreeGrafter"/>
</dbReference>
<reference evidence="5" key="1">
    <citation type="submission" date="2018-05" db="EMBL/GenBank/DDBJ databases">
        <authorList>
            <person name="Lanie J.A."/>
            <person name="Ng W.-L."/>
            <person name="Kazmierczak K.M."/>
            <person name="Andrzejewski T.M."/>
            <person name="Davidsen T.M."/>
            <person name="Wayne K.J."/>
            <person name="Tettelin H."/>
            <person name="Glass J.I."/>
            <person name="Rusch D."/>
            <person name="Podicherti R."/>
            <person name="Tsui H.-C.T."/>
            <person name="Winkler M.E."/>
        </authorList>
    </citation>
    <scope>NUCLEOTIDE SEQUENCE</scope>
</reference>
<dbReference type="GO" id="GO:0005737">
    <property type="term" value="C:cytoplasm"/>
    <property type="evidence" value="ECO:0007669"/>
    <property type="project" value="TreeGrafter"/>
</dbReference>
<comment type="similarity">
    <text evidence="1">Belongs to the HpcH/HpaI aldolase family.</text>
</comment>
<dbReference type="InterPro" id="IPR040442">
    <property type="entry name" value="Pyrv_kinase-like_dom_sf"/>
</dbReference>
<evidence type="ECO:0000256" key="1">
    <source>
        <dbReference type="ARBA" id="ARBA00005568"/>
    </source>
</evidence>
<dbReference type="InterPro" id="IPR050251">
    <property type="entry name" value="HpcH-HpaI_aldolase"/>
</dbReference>
<evidence type="ECO:0000259" key="4">
    <source>
        <dbReference type="Pfam" id="PF03328"/>
    </source>
</evidence>
<evidence type="ECO:0000313" key="5">
    <source>
        <dbReference type="EMBL" id="SVC34975.1"/>
    </source>
</evidence>
<evidence type="ECO:0000256" key="3">
    <source>
        <dbReference type="ARBA" id="ARBA00023239"/>
    </source>
</evidence>
<feature type="domain" description="HpcH/HpaI aldolase/citrate lyase" evidence="4">
    <location>
        <begin position="29"/>
        <end position="194"/>
    </location>
</feature>
<dbReference type="SUPFAM" id="SSF51621">
    <property type="entry name" value="Phosphoenolpyruvate/pyruvate domain"/>
    <property type="match status" value="1"/>
</dbReference>
<dbReference type="PANTHER" id="PTHR30502:SF0">
    <property type="entry name" value="PHOSPHOENOLPYRUVATE CARBOXYLASE FAMILY PROTEIN"/>
    <property type="match status" value="1"/>
</dbReference>
<protein>
    <recommendedName>
        <fullName evidence="4">HpcH/HpaI aldolase/citrate lyase domain-containing protein</fullName>
    </recommendedName>
</protein>
<dbReference type="InterPro" id="IPR005000">
    <property type="entry name" value="Aldolase/citrate-lyase_domain"/>
</dbReference>
<dbReference type="CDD" id="cd00133">
    <property type="entry name" value="PTS_IIB"/>
    <property type="match status" value="1"/>
</dbReference>
<dbReference type="PANTHER" id="PTHR30502">
    <property type="entry name" value="2-KETO-3-DEOXY-L-RHAMNONATE ALDOLASE"/>
    <property type="match status" value="1"/>
</dbReference>